<dbReference type="GO" id="GO:0006207">
    <property type="term" value="P:'de novo' pyrimidine nucleobase biosynthetic process"/>
    <property type="evidence" value="ECO:0007669"/>
    <property type="project" value="InterPro"/>
</dbReference>
<dbReference type="NCBIfam" id="NF003645">
    <property type="entry name" value="PRK05286.1-2"/>
    <property type="match status" value="1"/>
</dbReference>
<dbReference type="CDD" id="cd04738">
    <property type="entry name" value="DHOD_2_like"/>
    <property type="match status" value="1"/>
</dbReference>
<evidence type="ECO:0000256" key="6">
    <source>
        <dbReference type="ARBA" id="ARBA00012791"/>
    </source>
</evidence>
<evidence type="ECO:0000256" key="7">
    <source>
        <dbReference type="ARBA" id="ARBA00022630"/>
    </source>
</evidence>
<dbReference type="PIRSF" id="PIRSF000164">
    <property type="entry name" value="DHO_oxidase"/>
    <property type="match status" value="1"/>
</dbReference>
<evidence type="ECO:0000256" key="1">
    <source>
        <dbReference type="ARBA" id="ARBA00001917"/>
    </source>
</evidence>
<dbReference type="EC" id="1.3.5.2" evidence="6"/>
<dbReference type="GO" id="GO:0106430">
    <property type="term" value="F:dihydroorotate dehydrogenase (quinone) activity"/>
    <property type="evidence" value="ECO:0007669"/>
    <property type="project" value="UniProtKB-EC"/>
</dbReference>
<dbReference type="InterPro" id="IPR050074">
    <property type="entry name" value="DHO_dehydrogenase"/>
</dbReference>
<keyword evidence="9" id="KW-0665">Pyrimidine biosynthesis</keyword>
<dbReference type="GO" id="GO:0044205">
    <property type="term" value="P:'de novo' UMP biosynthetic process"/>
    <property type="evidence" value="ECO:0007669"/>
    <property type="project" value="UniProtKB-UniPathway"/>
</dbReference>
<dbReference type="AlphaFoldDB" id="A0A382AZN7"/>
<dbReference type="PANTHER" id="PTHR48109:SF4">
    <property type="entry name" value="DIHYDROOROTATE DEHYDROGENASE (QUINONE), MITOCHONDRIAL"/>
    <property type="match status" value="1"/>
</dbReference>
<evidence type="ECO:0000256" key="12">
    <source>
        <dbReference type="ARBA" id="ARBA00048639"/>
    </source>
</evidence>
<dbReference type="InterPro" id="IPR005720">
    <property type="entry name" value="Dihydroorotate_DH_cat"/>
</dbReference>
<evidence type="ECO:0000256" key="3">
    <source>
        <dbReference type="ARBA" id="ARBA00004370"/>
    </source>
</evidence>
<comment type="subcellular location">
    <subcellularLocation>
        <location evidence="3">Membrane</location>
    </subcellularLocation>
</comment>
<dbReference type="GO" id="GO:0005737">
    <property type="term" value="C:cytoplasm"/>
    <property type="evidence" value="ECO:0007669"/>
    <property type="project" value="InterPro"/>
</dbReference>
<feature type="non-terminal residue" evidence="14">
    <location>
        <position position="279"/>
    </location>
</feature>
<organism evidence="14">
    <name type="scientific">marine metagenome</name>
    <dbReference type="NCBI Taxonomy" id="408172"/>
    <lineage>
        <taxon>unclassified sequences</taxon>
        <taxon>metagenomes</taxon>
        <taxon>ecological metagenomes</taxon>
    </lineage>
</organism>
<dbReference type="NCBIfam" id="TIGR01036">
    <property type="entry name" value="pyrD_sub2"/>
    <property type="match status" value="1"/>
</dbReference>
<keyword evidence="8" id="KW-0288">FMN</keyword>
<comment type="function">
    <text evidence="2">Catalyzes the conversion of dihydroorotate to orotate with quinone as electron acceptor.</text>
</comment>
<keyword evidence="11" id="KW-0472">Membrane</keyword>
<comment type="similarity">
    <text evidence="5">Belongs to the dihydroorotate dehydrogenase family. Type 2 subfamily.</text>
</comment>
<evidence type="ECO:0000256" key="11">
    <source>
        <dbReference type="ARBA" id="ARBA00023136"/>
    </source>
</evidence>
<name>A0A382AZN7_9ZZZZ</name>
<evidence type="ECO:0000256" key="9">
    <source>
        <dbReference type="ARBA" id="ARBA00022975"/>
    </source>
</evidence>
<accession>A0A382AZN7</accession>
<proteinExistence type="inferred from homology"/>
<evidence type="ECO:0000256" key="4">
    <source>
        <dbReference type="ARBA" id="ARBA00005161"/>
    </source>
</evidence>
<comment type="cofactor">
    <cofactor evidence="1">
        <name>FMN</name>
        <dbReference type="ChEBI" id="CHEBI:58210"/>
    </cofactor>
</comment>
<evidence type="ECO:0000256" key="8">
    <source>
        <dbReference type="ARBA" id="ARBA00022643"/>
    </source>
</evidence>
<keyword evidence="7" id="KW-0285">Flavoprotein</keyword>
<dbReference type="InterPro" id="IPR012135">
    <property type="entry name" value="Dihydroorotate_DH_1_2"/>
</dbReference>
<dbReference type="EMBL" id="UINC01027567">
    <property type="protein sequence ID" value="SVB07026.1"/>
    <property type="molecule type" value="Genomic_DNA"/>
</dbReference>
<dbReference type="PANTHER" id="PTHR48109">
    <property type="entry name" value="DIHYDROOROTATE DEHYDROGENASE (QUINONE), MITOCHONDRIAL-RELATED"/>
    <property type="match status" value="1"/>
</dbReference>
<evidence type="ECO:0000256" key="5">
    <source>
        <dbReference type="ARBA" id="ARBA00005359"/>
    </source>
</evidence>
<dbReference type="InterPro" id="IPR013785">
    <property type="entry name" value="Aldolase_TIM"/>
</dbReference>
<reference evidence="14" key="1">
    <citation type="submission" date="2018-05" db="EMBL/GenBank/DDBJ databases">
        <authorList>
            <person name="Lanie J.A."/>
            <person name="Ng W.-L."/>
            <person name="Kazmierczak K.M."/>
            <person name="Andrzejewski T.M."/>
            <person name="Davidsen T.M."/>
            <person name="Wayne K.J."/>
            <person name="Tettelin H."/>
            <person name="Glass J.I."/>
            <person name="Rusch D."/>
            <person name="Podicherti R."/>
            <person name="Tsui H.-C.T."/>
            <person name="Winkler M.E."/>
        </authorList>
    </citation>
    <scope>NUCLEOTIDE SEQUENCE</scope>
</reference>
<evidence type="ECO:0000256" key="10">
    <source>
        <dbReference type="ARBA" id="ARBA00023002"/>
    </source>
</evidence>
<dbReference type="PROSITE" id="PS00911">
    <property type="entry name" value="DHODEHASE_1"/>
    <property type="match status" value="1"/>
</dbReference>
<dbReference type="Pfam" id="PF01180">
    <property type="entry name" value="DHO_dh"/>
    <property type="match status" value="1"/>
</dbReference>
<evidence type="ECO:0000313" key="14">
    <source>
        <dbReference type="EMBL" id="SVB07026.1"/>
    </source>
</evidence>
<dbReference type="UniPathway" id="UPA00070">
    <property type="reaction ID" value="UER00946"/>
</dbReference>
<evidence type="ECO:0000259" key="13">
    <source>
        <dbReference type="Pfam" id="PF01180"/>
    </source>
</evidence>
<comment type="pathway">
    <text evidence="4">Pyrimidine metabolism; UMP biosynthesis via de novo pathway; orotate from (S)-dihydroorotate (quinone route): step 1/1.</text>
</comment>
<keyword evidence="10" id="KW-0560">Oxidoreductase</keyword>
<sequence>MFEVEDEQMLKIHLLGKNFPNPIGLAAGFDKSAEAYNSLLRLGFGYVEVGTITPLKQFGNPKPRIFRLKDDYALINRLGFNNDGIEIIKNRIKSDGKKGILGVNIGPNKETKDQKNDFCLGLKNFFDIADYITVNISSPNTEGLRDFHDQEKLKDLLLALNKIKKENKTDISLLLKVSPDIEDNHISEIVDVATKNDIAAIILTNTTNVNRDNLKSEFKKEKGGLSGEPLQQISTNMIKKFYKQLHGKIPIIGVGGVNSGKSAYEKIIAGASLLQLYTG</sequence>
<dbReference type="SUPFAM" id="SSF51395">
    <property type="entry name" value="FMN-linked oxidoreductases"/>
    <property type="match status" value="1"/>
</dbReference>
<dbReference type="GO" id="GO:0016020">
    <property type="term" value="C:membrane"/>
    <property type="evidence" value="ECO:0007669"/>
    <property type="project" value="UniProtKB-SubCell"/>
</dbReference>
<dbReference type="InterPro" id="IPR005719">
    <property type="entry name" value="Dihydroorotate_DH_2"/>
</dbReference>
<evidence type="ECO:0000256" key="2">
    <source>
        <dbReference type="ARBA" id="ARBA00003125"/>
    </source>
</evidence>
<protein>
    <recommendedName>
        <fullName evidence="6">dihydroorotate dehydrogenase (quinone)</fullName>
        <ecNumber evidence="6">1.3.5.2</ecNumber>
    </recommendedName>
</protein>
<comment type="catalytic activity">
    <reaction evidence="12">
        <text>(S)-dihydroorotate + a quinone = orotate + a quinol</text>
        <dbReference type="Rhea" id="RHEA:30187"/>
        <dbReference type="ChEBI" id="CHEBI:24646"/>
        <dbReference type="ChEBI" id="CHEBI:30839"/>
        <dbReference type="ChEBI" id="CHEBI:30864"/>
        <dbReference type="ChEBI" id="CHEBI:132124"/>
        <dbReference type="EC" id="1.3.5.2"/>
    </reaction>
</comment>
<dbReference type="PROSITE" id="PS00912">
    <property type="entry name" value="DHODEHASE_2"/>
    <property type="match status" value="1"/>
</dbReference>
<dbReference type="InterPro" id="IPR001295">
    <property type="entry name" value="Dihydroorotate_DH_CS"/>
</dbReference>
<feature type="domain" description="Dihydroorotate dehydrogenase catalytic" evidence="13">
    <location>
        <begin position="9"/>
        <end position="279"/>
    </location>
</feature>
<gene>
    <name evidence="14" type="ORF">METZ01_LOCUS159880</name>
</gene>
<dbReference type="Gene3D" id="3.20.20.70">
    <property type="entry name" value="Aldolase class I"/>
    <property type="match status" value="1"/>
</dbReference>
<dbReference type="NCBIfam" id="NF003652">
    <property type="entry name" value="PRK05286.2-5"/>
    <property type="match status" value="1"/>
</dbReference>